<comment type="caution">
    <text evidence="1">The sequence shown here is derived from an EMBL/GenBank/DDBJ whole genome shotgun (WGS) entry which is preliminary data.</text>
</comment>
<protein>
    <recommendedName>
        <fullName evidence="3">Fur-regulated basic protein B</fullName>
    </recommendedName>
</protein>
<organism evidence="1 2">
    <name type="scientific">Lentibacillus halophilus</name>
    <dbReference type="NCBI Taxonomy" id="295065"/>
    <lineage>
        <taxon>Bacteria</taxon>
        <taxon>Bacillati</taxon>
        <taxon>Bacillota</taxon>
        <taxon>Bacilli</taxon>
        <taxon>Bacillales</taxon>
        <taxon>Bacillaceae</taxon>
        <taxon>Lentibacillus</taxon>
    </lineage>
</organism>
<name>A0ABP3J0H4_9BACI</name>
<sequence length="44" mass="5742">MKQMEHMREHTERQLGRKLQEKELAFLRWVYDRYQEERQRHINI</sequence>
<evidence type="ECO:0000313" key="2">
    <source>
        <dbReference type="Proteomes" id="UP001501459"/>
    </source>
</evidence>
<gene>
    <name evidence="1" type="ORF">GCM10008983_10840</name>
</gene>
<proteinExistence type="predicted"/>
<keyword evidence="2" id="KW-1185">Reference proteome</keyword>
<dbReference type="RefSeq" id="WP_343751677.1">
    <property type="nucleotide sequence ID" value="NZ_BAAADM010000030.1"/>
</dbReference>
<evidence type="ECO:0000313" key="1">
    <source>
        <dbReference type="EMBL" id="GAA0436038.1"/>
    </source>
</evidence>
<dbReference type="Proteomes" id="UP001501459">
    <property type="component" value="Unassembled WGS sequence"/>
</dbReference>
<accession>A0ABP3J0H4</accession>
<evidence type="ECO:0008006" key="3">
    <source>
        <dbReference type="Google" id="ProtNLM"/>
    </source>
</evidence>
<dbReference type="EMBL" id="BAAADM010000030">
    <property type="protein sequence ID" value="GAA0436038.1"/>
    <property type="molecule type" value="Genomic_DNA"/>
</dbReference>
<reference evidence="2" key="1">
    <citation type="journal article" date="2019" name="Int. J. Syst. Evol. Microbiol.">
        <title>The Global Catalogue of Microorganisms (GCM) 10K type strain sequencing project: providing services to taxonomists for standard genome sequencing and annotation.</title>
        <authorList>
            <consortium name="The Broad Institute Genomics Platform"/>
            <consortium name="The Broad Institute Genome Sequencing Center for Infectious Disease"/>
            <person name="Wu L."/>
            <person name="Ma J."/>
        </authorList>
    </citation>
    <scope>NUCLEOTIDE SEQUENCE [LARGE SCALE GENOMIC DNA]</scope>
    <source>
        <strain evidence="2">JCM 12149</strain>
    </source>
</reference>